<dbReference type="EMBL" id="JRUN01000001">
    <property type="protein sequence ID" value="KHD86967.1"/>
    <property type="molecule type" value="Genomic_DNA"/>
</dbReference>
<protein>
    <submittedName>
        <fullName evidence="3">MarR family transcriptional regulator</fullName>
    </submittedName>
</protein>
<dbReference type="InterPro" id="IPR036390">
    <property type="entry name" value="WH_DNA-bd_sf"/>
</dbReference>
<dbReference type="GO" id="GO:0003677">
    <property type="term" value="F:DNA binding"/>
    <property type="evidence" value="ECO:0007669"/>
    <property type="project" value="UniProtKB-KW"/>
</dbReference>
<dbReference type="PANTHER" id="PTHR33164">
    <property type="entry name" value="TRANSCRIPTIONAL REGULATOR, MARR FAMILY"/>
    <property type="match status" value="1"/>
</dbReference>
<dbReference type="PROSITE" id="PS50995">
    <property type="entry name" value="HTH_MARR_2"/>
    <property type="match status" value="1"/>
</dbReference>
<dbReference type="SMART" id="SM00347">
    <property type="entry name" value="HTH_MARR"/>
    <property type="match status" value="1"/>
</dbReference>
<organism evidence="3 4">
    <name type="scientific">Heyndrickxia ginsengihumi</name>
    <dbReference type="NCBI Taxonomy" id="363870"/>
    <lineage>
        <taxon>Bacteria</taxon>
        <taxon>Bacillati</taxon>
        <taxon>Bacillota</taxon>
        <taxon>Bacilli</taxon>
        <taxon>Bacillales</taxon>
        <taxon>Bacillaceae</taxon>
        <taxon>Heyndrickxia</taxon>
    </lineage>
</organism>
<sequence>MSRVNKEIFRLANKDIEKLNLTVLQLFVLHTISKNPEIGLNELAEHLNLSKSKSTVSGVVDRLVNQNLLDRVASQKDRRAIVLRLTEQGKEKLQDYMNSESILSHKLNVIEENYHDELQQVIKFHNKILEILTSEEE</sequence>
<dbReference type="PANTHER" id="PTHR33164:SF43">
    <property type="entry name" value="HTH-TYPE TRANSCRIPTIONAL REPRESSOR YETL"/>
    <property type="match status" value="1"/>
</dbReference>
<comment type="caution">
    <text evidence="3">The sequence shown here is derived from an EMBL/GenBank/DDBJ whole genome shotgun (WGS) entry which is preliminary data.</text>
</comment>
<dbReference type="STRING" id="363870.NG54_00235"/>
<dbReference type="AlphaFoldDB" id="A0A0A6Y3Y8"/>
<dbReference type="Pfam" id="PF01047">
    <property type="entry name" value="MarR"/>
    <property type="match status" value="1"/>
</dbReference>
<proteinExistence type="predicted"/>
<gene>
    <name evidence="3" type="ORF">NG54_00235</name>
</gene>
<dbReference type="GO" id="GO:0006950">
    <property type="term" value="P:response to stress"/>
    <property type="evidence" value="ECO:0007669"/>
    <property type="project" value="TreeGrafter"/>
</dbReference>
<dbReference type="GO" id="GO:0003700">
    <property type="term" value="F:DNA-binding transcription factor activity"/>
    <property type="evidence" value="ECO:0007669"/>
    <property type="project" value="InterPro"/>
</dbReference>
<feature type="domain" description="HTH marR-type" evidence="2">
    <location>
        <begin position="1"/>
        <end position="130"/>
    </location>
</feature>
<dbReference type="InterPro" id="IPR000835">
    <property type="entry name" value="HTH_MarR-typ"/>
</dbReference>
<name>A0A0A6Y3Y8_9BACI</name>
<dbReference type="Proteomes" id="UP000030588">
    <property type="component" value="Unassembled WGS sequence"/>
</dbReference>
<dbReference type="InterPro" id="IPR036388">
    <property type="entry name" value="WH-like_DNA-bd_sf"/>
</dbReference>
<keyword evidence="1" id="KW-0238">DNA-binding</keyword>
<evidence type="ECO:0000313" key="4">
    <source>
        <dbReference type="Proteomes" id="UP000030588"/>
    </source>
</evidence>
<reference evidence="3 4" key="1">
    <citation type="submission" date="2014-10" db="EMBL/GenBank/DDBJ databases">
        <title>Draft genome of phytase producing Bacillus ginsengihumi strain M2.11.</title>
        <authorList>
            <person name="Toymentseva A."/>
            <person name="Boulygina E.A."/>
            <person name="Kazakov S.V."/>
            <person name="Kayumov I."/>
            <person name="Suleimanova A.D."/>
            <person name="Mardanova A.M."/>
            <person name="Maria S.N."/>
            <person name="Sergey M.Y."/>
            <person name="Sharipova M.R."/>
        </authorList>
    </citation>
    <scope>NUCLEOTIDE SEQUENCE [LARGE SCALE GENOMIC DNA]</scope>
    <source>
        <strain evidence="3 4">M2.11</strain>
    </source>
</reference>
<evidence type="ECO:0000313" key="3">
    <source>
        <dbReference type="EMBL" id="KHD86967.1"/>
    </source>
</evidence>
<dbReference type="InterPro" id="IPR039422">
    <property type="entry name" value="MarR/SlyA-like"/>
</dbReference>
<evidence type="ECO:0000259" key="2">
    <source>
        <dbReference type="PROSITE" id="PS50995"/>
    </source>
</evidence>
<accession>A0A0A6Y3Y8</accession>
<dbReference type="SUPFAM" id="SSF46785">
    <property type="entry name" value="Winged helix' DNA-binding domain"/>
    <property type="match status" value="1"/>
</dbReference>
<dbReference type="Gene3D" id="1.10.10.10">
    <property type="entry name" value="Winged helix-like DNA-binding domain superfamily/Winged helix DNA-binding domain"/>
    <property type="match status" value="1"/>
</dbReference>
<evidence type="ECO:0000256" key="1">
    <source>
        <dbReference type="ARBA" id="ARBA00023125"/>
    </source>
</evidence>